<accession>A0AA35SDG3</accession>
<evidence type="ECO:0000256" key="2">
    <source>
        <dbReference type="SAM" id="Phobius"/>
    </source>
</evidence>
<protein>
    <submittedName>
        <fullName evidence="3">Uncharacterized protein</fullName>
    </submittedName>
</protein>
<evidence type="ECO:0000313" key="4">
    <source>
        <dbReference type="Proteomes" id="UP001174909"/>
    </source>
</evidence>
<feature type="compositionally biased region" description="Basic and acidic residues" evidence="1">
    <location>
        <begin position="377"/>
        <end position="396"/>
    </location>
</feature>
<feature type="region of interest" description="Disordered" evidence="1">
    <location>
        <begin position="196"/>
        <end position="216"/>
    </location>
</feature>
<feature type="compositionally biased region" description="Low complexity" evidence="1">
    <location>
        <begin position="400"/>
        <end position="414"/>
    </location>
</feature>
<proteinExistence type="predicted"/>
<reference evidence="3" key="1">
    <citation type="submission" date="2023-03" db="EMBL/GenBank/DDBJ databases">
        <authorList>
            <person name="Steffen K."/>
            <person name="Cardenas P."/>
        </authorList>
    </citation>
    <scope>NUCLEOTIDE SEQUENCE</scope>
</reference>
<keyword evidence="2" id="KW-0812">Transmembrane</keyword>
<feature type="region of interest" description="Disordered" evidence="1">
    <location>
        <begin position="303"/>
        <end position="506"/>
    </location>
</feature>
<sequence>MSDHHIQTHVYSSSKFRKQFGLQDLSLSLIYDHVCYRVKDNLCTPLDLGSQLQVQSLTQTSLQTSLFGPVTSGVVATGIGVTSTELSLFSKSHSRFSPKVITPTVAITIQPIPSSSMHQTTSPTQTALVEPTIARMPTVTPYSVLSPSIVVHLSNVEVTETLQMTTHPRPLPSSHMTTHSPTQALTARSEDIVTQSTAMSTDPTVGTATENSASTGSRPIISLEVGEESSTTSLYTAVGSSVGGCAIFAAVAIALIAIIVVLHKRRRHFRGTKYAIGGTLKRSGMTRDRSAELYLRMSQIDGRLTTQPSKSSLPSANAVTPPTLTRDPERKMFDNTMDTAYDSSTFKRSKPVTKSGSNDQETHRRETPTTEGALADHFQRPGEDSNSHINPKRDAAFKLQPHTSQQHSSQPSTSGDEELVTSGKGRTAESSQKDVDDCEREDKPSQTCINAASSDMTAETDEKEIVVGSLSDERNDEYPTLEERDENRNRTPTEKEDVNKGREVEALEYSQCEPQFAVNRGELEEGSLPQCDT</sequence>
<dbReference type="EMBL" id="CASHTH010002221">
    <property type="protein sequence ID" value="CAI8026556.1"/>
    <property type="molecule type" value="Genomic_DNA"/>
</dbReference>
<feature type="compositionally biased region" description="Polar residues" evidence="1">
    <location>
        <begin position="336"/>
        <end position="359"/>
    </location>
</feature>
<evidence type="ECO:0000313" key="3">
    <source>
        <dbReference type="EMBL" id="CAI8026556.1"/>
    </source>
</evidence>
<keyword evidence="2" id="KW-1133">Transmembrane helix</keyword>
<evidence type="ECO:0000256" key="1">
    <source>
        <dbReference type="SAM" id="MobiDB-lite"/>
    </source>
</evidence>
<feature type="compositionally biased region" description="Polar residues" evidence="1">
    <location>
        <begin position="445"/>
        <end position="457"/>
    </location>
</feature>
<feature type="compositionally biased region" description="Polar residues" evidence="1">
    <location>
        <begin position="304"/>
        <end position="323"/>
    </location>
</feature>
<keyword evidence="2" id="KW-0472">Membrane</keyword>
<gene>
    <name evidence="3" type="ORF">GBAR_LOCUS15251</name>
</gene>
<feature type="transmembrane region" description="Helical" evidence="2">
    <location>
        <begin position="234"/>
        <end position="262"/>
    </location>
</feature>
<name>A0AA35SDG3_GEOBA</name>
<feature type="compositionally biased region" description="Basic and acidic residues" evidence="1">
    <location>
        <begin position="471"/>
        <end position="505"/>
    </location>
</feature>
<keyword evidence="4" id="KW-1185">Reference proteome</keyword>
<feature type="compositionally biased region" description="Basic and acidic residues" evidence="1">
    <location>
        <begin position="431"/>
        <end position="444"/>
    </location>
</feature>
<comment type="caution">
    <text evidence="3">The sequence shown here is derived from an EMBL/GenBank/DDBJ whole genome shotgun (WGS) entry which is preliminary data.</text>
</comment>
<organism evidence="3 4">
    <name type="scientific">Geodia barretti</name>
    <name type="common">Barrett's horny sponge</name>
    <dbReference type="NCBI Taxonomy" id="519541"/>
    <lineage>
        <taxon>Eukaryota</taxon>
        <taxon>Metazoa</taxon>
        <taxon>Porifera</taxon>
        <taxon>Demospongiae</taxon>
        <taxon>Heteroscleromorpha</taxon>
        <taxon>Tetractinellida</taxon>
        <taxon>Astrophorina</taxon>
        <taxon>Geodiidae</taxon>
        <taxon>Geodia</taxon>
    </lineage>
</organism>
<dbReference type="AlphaFoldDB" id="A0AA35SDG3"/>
<dbReference type="Proteomes" id="UP001174909">
    <property type="component" value="Unassembled WGS sequence"/>
</dbReference>